<gene>
    <name evidence="7" type="ORF">KUA55_03120</name>
</gene>
<evidence type="ECO:0000256" key="3">
    <source>
        <dbReference type="SAM" id="MobiDB-lite"/>
    </source>
</evidence>
<evidence type="ECO:0000259" key="5">
    <source>
        <dbReference type="Pfam" id="PF01551"/>
    </source>
</evidence>
<evidence type="ECO:0000313" key="7">
    <source>
        <dbReference type="EMBL" id="MBV7389656.1"/>
    </source>
</evidence>
<dbReference type="Proteomes" id="UP000774130">
    <property type="component" value="Unassembled WGS sequence"/>
</dbReference>
<dbReference type="EMBL" id="JAHUZB010000001">
    <property type="protein sequence ID" value="MBV7389656.1"/>
    <property type="molecule type" value="Genomic_DNA"/>
</dbReference>
<feature type="domain" description="Peptidoglycan hydrolase PcsB coiled-coil" evidence="6">
    <location>
        <begin position="88"/>
        <end position="161"/>
    </location>
</feature>
<dbReference type="PANTHER" id="PTHR21666">
    <property type="entry name" value="PEPTIDASE-RELATED"/>
    <property type="match status" value="1"/>
</dbReference>
<evidence type="ECO:0000256" key="2">
    <source>
        <dbReference type="SAM" id="Coils"/>
    </source>
</evidence>
<dbReference type="InterPro" id="IPR016047">
    <property type="entry name" value="M23ase_b-sheet_dom"/>
</dbReference>
<accession>A0ABS6T9S7</accession>
<feature type="coiled-coil region" evidence="2">
    <location>
        <begin position="25"/>
        <end position="112"/>
    </location>
</feature>
<keyword evidence="1 4" id="KW-0732">Signal</keyword>
<evidence type="ECO:0000259" key="6">
    <source>
        <dbReference type="Pfam" id="PF24568"/>
    </source>
</evidence>
<keyword evidence="2" id="KW-0175">Coiled coil</keyword>
<sequence length="453" mass="48101">MIKFKKSTALLVCALTLGGPLAASADEYDQKIAEQDQKIADLTGQQGAVQTQQSTIQQEITDLETQVNDVLKQKTTEEEKLSELTSKIQVLQEKIEKREARLKEQARNVQTDQGSMNLVSAVIDAESFGEFVEKTVAVTKMVSTSNETMTQQKADKDSLKKLETEAKTKLETINTKTNELKAQQDKLVETKLSQDVKANQLQANLATEVSQKEQYQAQQAEAERKREEALKVLEEQRKAEEEARQQAQKEAQAAAAKAAEEAEKQAAEAETAAQAAAAQVAAATAQEQAQVAQTATDATANNNTVVSTPTPSTSAPASNASGFASPLGISLVVTSPFGGRVDPTGASGTQHDGIDFAGATGTSIFASKAGTVVESGFHWSAGNHVVIQHPDGYYTYYMHMVSSPSVSVGQSVSAGQVLGGMGTTGNSTGVHLHFGVSTALWSGFLNPAPLLGI</sequence>
<evidence type="ECO:0000256" key="1">
    <source>
        <dbReference type="ARBA" id="ARBA00022729"/>
    </source>
</evidence>
<name>A0ABS6T9S7_9ENTE</name>
<dbReference type="InterPro" id="IPR050570">
    <property type="entry name" value="Cell_wall_metabolism_enzyme"/>
</dbReference>
<feature type="region of interest" description="Disordered" evidence="3">
    <location>
        <begin position="241"/>
        <end position="266"/>
    </location>
</feature>
<feature type="domain" description="M23ase beta-sheet core" evidence="5">
    <location>
        <begin position="350"/>
        <end position="437"/>
    </location>
</feature>
<feature type="compositionally biased region" description="Low complexity" evidence="3">
    <location>
        <begin position="245"/>
        <end position="257"/>
    </location>
</feature>
<evidence type="ECO:0000256" key="4">
    <source>
        <dbReference type="SAM" id="SignalP"/>
    </source>
</evidence>
<dbReference type="RefSeq" id="WP_218324705.1">
    <property type="nucleotide sequence ID" value="NZ_JAHUZB010000001.1"/>
</dbReference>
<dbReference type="Pfam" id="PF24568">
    <property type="entry name" value="CC_PcsB"/>
    <property type="match status" value="1"/>
</dbReference>
<dbReference type="CDD" id="cd12797">
    <property type="entry name" value="M23_peptidase"/>
    <property type="match status" value="1"/>
</dbReference>
<dbReference type="InterPro" id="IPR057309">
    <property type="entry name" value="PcsB_CC"/>
</dbReference>
<protein>
    <submittedName>
        <fullName evidence="7">Peptidoglycan DD-metalloendopeptidase family protein</fullName>
    </submittedName>
</protein>
<comment type="caution">
    <text evidence="7">The sequence shown here is derived from an EMBL/GenBank/DDBJ whole genome shotgun (WGS) entry which is preliminary data.</text>
</comment>
<dbReference type="PANTHER" id="PTHR21666:SF270">
    <property type="entry name" value="MUREIN HYDROLASE ACTIVATOR ENVC"/>
    <property type="match status" value="1"/>
</dbReference>
<organism evidence="7 8">
    <name type="scientific">Enterococcus alishanensis</name>
    <dbReference type="NCBI Taxonomy" id="1303817"/>
    <lineage>
        <taxon>Bacteria</taxon>
        <taxon>Bacillati</taxon>
        <taxon>Bacillota</taxon>
        <taxon>Bacilli</taxon>
        <taxon>Lactobacillales</taxon>
        <taxon>Enterococcaceae</taxon>
        <taxon>Enterococcus</taxon>
    </lineage>
</organism>
<evidence type="ECO:0000313" key="8">
    <source>
        <dbReference type="Proteomes" id="UP000774130"/>
    </source>
</evidence>
<proteinExistence type="predicted"/>
<feature type="signal peptide" evidence="4">
    <location>
        <begin position="1"/>
        <end position="25"/>
    </location>
</feature>
<dbReference type="Pfam" id="PF01551">
    <property type="entry name" value="Peptidase_M23"/>
    <property type="match status" value="1"/>
</dbReference>
<reference evidence="7 8" key="1">
    <citation type="submission" date="2021-06" db="EMBL/GenBank/DDBJ databases">
        <title>Enterococcus alishanensis sp. nov., a novel lactic acid bacterium isolated from fresh coffee beans.</title>
        <authorList>
            <person name="Chen Y.-S."/>
        </authorList>
    </citation>
    <scope>NUCLEOTIDE SEQUENCE [LARGE SCALE GENOMIC DNA]</scope>
    <source>
        <strain evidence="7 8">ALS3</strain>
    </source>
</reference>
<feature type="chain" id="PRO_5047409163" evidence="4">
    <location>
        <begin position="26"/>
        <end position="453"/>
    </location>
</feature>
<keyword evidence="8" id="KW-1185">Reference proteome</keyword>